<organism evidence="1 2">
    <name type="scientific">Tardiphaga alba</name>
    <dbReference type="NCBI Taxonomy" id="340268"/>
    <lineage>
        <taxon>Bacteria</taxon>
        <taxon>Pseudomonadati</taxon>
        <taxon>Pseudomonadota</taxon>
        <taxon>Alphaproteobacteria</taxon>
        <taxon>Hyphomicrobiales</taxon>
        <taxon>Nitrobacteraceae</taxon>
        <taxon>Tardiphaga</taxon>
    </lineage>
</organism>
<proteinExistence type="predicted"/>
<protein>
    <submittedName>
        <fullName evidence="1">Uncharacterized protein</fullName>
    </submittedName>
</protein>
<reference evidence="1 2" key="1">
    <citation type="submission" date="2019-02" db="EMBL/GenBank/DDBJ databases">
        <title>Emended description of the genus Rhodopseudomonas and description of Rhodopseudomonas albus sp. nov., a non-phototrophic, heavy-metal-tolerant bacterium isolated from garden soil.</title>
        <authorList>
            <person name="Bao Z."/>
            <person name="Cao W.W."/>
            <person name="Sato Y."/>
            <person name="Nishizawa T."/>
            <person name="Zhao J."/>
            <person name="Guo Y."/>
            <person name="Ohta H."/>
        </authorList>
    </citation>
    <scope>NUCLEOTIDE SEQUENCE [LARGE SCALE GENOMIC DNA]</scope>
    <source>
        <strain evidence="1 2">SK50-23</strain>
    </source>
</reference>
<name>A0ABX8A2U2_9BRAD</name>
<evidence type="ECO:0000313" key="1">
    <source>
        <dbReference type="EMBL" id="QUS37868.1"/>
    </source>
</evidence>
<sequence length="79" mass="8660">MTSRTVDLQEEDNLPFFVKGTDTSGTVSLRRDNAAGAVKKAKELLEDGSWDIQITNPEGHVYPLAEFEAIQDAPSATKH</sequence>
<gene>
    <name evidence="1" type="ORF">RPMA_02590</name>
</gene>
<evidence type="ECO:0000313" key="2">
    <source>
        <dbReference type="Proteomes" id="UP000682843"/>
    </source>
</evidence>
<keyword evidence="2" id="KW-1185">Reference proteome</keyword>
<dbReference type="EMBL" id="CP036498">
    <property type="protein sequence ID" value="QUS37868.1"/>
    <property type="molecule type" value="Genomic_DNA"/>
</dbReference>
<dbReference type="Proteomes" id="UP000682843">
    <property type="component" value="Chromosome"/>
</dbReference>
<accession>A0ABX8A2U2</accession>